<proteinExistence type="inferred from homology"/>
<dbReference type="PROSITE" id="PS51462">
    <property type="entry name" value="NUDIX"/>
    <property type="match status" value="1"/>
</dbReference>
<gene>
    <name evidence="7" type="ORF">CLV46_1713</name>
</gene>
<keyword evidence="8" id="KW-1185">Reference proteome</keyword>
<evidence type="ECO:0000259" key="6">
    <source>
        <dbReference type="PROSITE" id="PS51462"/>
    </source>
</evidence>
<dbReference type="InterPro" id="IPR015797">
    <property type="entry name" value="NUDIX_hydrolase-like_dom_sf"/>
</dbReference>
<dbReference type="Proteomes" id="UP000228758">
    <property type="component" value="Unassembled WGS sequence"/>
</dbReference>
<dbReference type="GO" id="GO:0016787">
    <property type="term" value="F:hydrolase activity"/>
    <property type="evidence" value="ECO:0007669"/>
    <property type="project" value="UniProtKB-KW"/>
</dbReference>
<dbReference type="PANTHER" id="PTHR43046:SF12">
    <property type="entry name" value="GDP-MANNOSE MANNOSYL HYDROLASE"/>
    <property type="match status" value="1"/>
</dbReference>
<dbReference type="InterPro" id="IPR020084">
    <property type="entry name" value="NUDIX_hydrolase_CS"/>
</dbReference>
<dbReference type="PROSITE" id="PS00893">
    <property type="entry name" value="NUDIX_BOX"/>
    <property type="match status" value="1"/>
</dbReference>
<comment type="similarity">
    <text evidence="2 5">Belongs to the Nudix hydrolase family.</text>
</comment>
<accession>A0A2M9CJS8</accession>
<protein>
    <submittedName>
        <fullName evidence="7">ADP-ribose pyrophosphatase YjhB (NUDIX family)</fullName>
    </submittedName>
</protein>
<dbReference type="SUPFAM" id="SSF55811">
    <property type="entry name" value="Nudix"/>
    <property type="match status" value="1"/>
</dbReference>
<evidence type="ECO:0000256" key="3">
    <source>
        <dbReference type="ARBA" id="ARBA00022801"/>
    </source>
</evidence>
<dbReference type="RefSeq" id="WP_245866661.1">
    <property type="nucleotide sequence ID" value="NZ_PGFF01000001.1"/>
</dbReference>
<evidence type="ECO:0000256" key="2">
    <source>
        <dbReference type="ARBA" id="ARBA00005582"/>
    </source>
</evidence>
<dbReference type="PRINTS" id="PR00502">
    <property type="entry name" value="NUDIXFAMILY"/>
</dbReference>
<evidence type="ECO:0000313" key="8">
    <source>
        <dbReference type="Proteomes" id="UP000228758"/>
    </source>
</evidence>
<dbReference type="CDD" id="cd04685">
    <property type="entry name" value="NUDIX_Hydrolase"/>
    <property type="match status" value="1"/>
</dbReference>
<name>A0A2M9CJS8_9MICO</name>
<reference evidence="7 8" key="1">
    <citation type="submission" date="2017-11" db="EMBL/GenBank/DDBJ databases">
        <title>Genomic Encyclopedia of Archaeal and Bacterial Type Strains, Phase II (KMG-II): From Individual Species to Whole Genera.</title>
        <authorList>
            <person name="Goeker M."/>
        </authorList>
    </citation>
    <scope>NUCLEOTIDE SEQUENCE [LARGE SCALE GENOMIC DNA]</scope>
    <source>
        <strain evidence="7 8">DSM 27393</strain>
    </source>
</reference>
<comment type="cofactor">
    <cofactor evidence="1">
        <name>Mg(2+)</name>
        <dbReference type="ChEBI" id="CHEBI:18420"/>
    </cofactor>
</comment>
<dbReference type="Pfam" id="PF00293">
    <property type="entry name" value="NUDIX"/>
    <property type="match status" value="1"/>
</dbReference>
<dbReference type="InterPro" id="IPR000086">
    <property type="entry name" value="NUDIX_hydrolase_dom"/>
</dbReference>
<comment type="caution">
    <text evidence="7">The sequence shown here is derived from an EMBL/GenBank/DDBJ whole genome shotgun (WGS) entry which is preliminary data.</text>
</comment>
<dbReference type="EMBL" id="PGFF01000001">
    <property type="protein sequence ID" value="PJJ72149.1"/>
    <property type="molecule type" value="Genomic_DNA"/>
</dbReference>
<sequence length="150" mass="17028">MAEVFRATARVLLVDERDRLFLLLTKWPAAVDRPARWITPGGGIDPGESVTAAAIRELREETGLEIDDPGPVVHEERFRMERTDGHVDVGHATYFLHRTTAFEPSRDGWTPEELVDVLDARWWTLDELDATDEPMQPADLVSIARNVLQR</sequence>
<dbReference type="InterPro" id="IPR020476">
    <property type="entry name" value="Nudix_hydrolase"/>
</dbReference>
<keyword evidence="3 5" id="KW-0378">Hydrolase</keyword>
<organism evidence="7 8">
    <name type="scientific">Diaminobutyricimonas aerilata</name>
    <dbReference type="NCBI Taxonomy" id="1162967"/>
    <lineage>
        <taxon>Bacteria</taxon>
        <taxon>Bacillati</taxon>
        <taxon>Actinomycetota</taxon>
        <taxon>Actinomycetes</taxon>
        <taxon>Micrococcales</taxon>
        <taxon>Microbacteriaceae</taxon>
        <taxon>Diaminobutyricimonas</taxon>
    </lineage>
</organism>
<evidence type="ECO:0000256" key="1">
    <source>
        <dbReference type="ARBA" id="ARBA00001946"/>
    </source>
</evidence>
<keyword evidence="4" id="KW-0460">Magnesium</keyword>
<dbReference type="AlphaFoldDB" id="A0A2M9CJS8"/>
<dbReference type="PANTHER" id="PTHR43046">
    <property type="entry name" value="GDP-MANNOSE MANNOSYL HYDROLASE"/>
    <property type="match status" value="1"/>
</dbReference>
<evidence type="ECO:0000256" key="4">
    <source>
        <dbReference type="ARBA" id="ARBA00022842"/>
    </source>
</evidence>
<evidence type="ECO:0000313" key="7">
    <source>
        <dbReference type="EMBL" id="PJJ72149.1"/>
    </source>
</evidence>
<dbReference type="Gene3D" id="3.90.79.10">
    <property type="entry name" value="Nucleoside Triphosphate Pyrophosphohydrolase"/>
    <property type="match status" value="1"/>
</dbReference>
<evidence type="ECO:0000256" key="5">
    <source>
        <dbReference type="RuleBase" id="RU003476"/>
    </source>
</evidence>
<feature type="domain" description="Nudix hydrolase" evidence="6">
    <location>
        <begin position="4"/>
        <end position="146"/>
    </location>
</feature>